<keyword evidence="1" id="KW-1133">Transmembrane helix</keyword>
<name>A0A427TZH2_9VIBR</name>
<feature type="transmembrane region" description="Helical" evidence="1">
    <location>
        <begin position="49"/>
        <end position="70"/>
    </location>
</feature>
<comment type="caution">
    <text evidence="2">The sequence shown here is derived from an EMBL/GenBank/DDBJ whole genome shotgun (WGS) entry which is preliminary data.</text>
</comment>
<dbReference type="EMBL" id="RSFA01000112">
    <property type="protein sequence ID" value="RSD29746.1"/>
    <property type="molecule type" value="Genomic_DNA"/>
</dbReference>
<dbReference type="InterPro" id="IPR011846">
    <property type="entry name" value="Cyd_oper_YbgE"/>
</dbReference>
<feature type="transmembrane region" description="Helical" evidence="1">
    <location>
        <begin position="76"/>
        <end position="96"/>
    </location>
</feature>
<feature type="transmembrane region" description="Helical" evidence="1">
    <location>
        <begin position="18"/>
        <end position="37"/>
    </location>
</feature>
<sequence>MTSITERVERLHAPIDKAVLKVLSLIIGFYHVALVMWDPKSYGEAIGGFNVVISPLLIWAMCSSMVFGLGFKPRNWYWQVLFSPYFSITILLYLTIIRFV</sequence>
<reference evidence="2 3" key="1">
    <citation type="submission" date="2018-12" db="EMBL/GenBank/DDBJ databases">
        <title>Genomic taxonomy of the Vibrionaceae family.</title>
        <authorList>
            <person name="Gomez-Gil B."/>
            <person name="Enciso-Ibarra K."/>
        </authorList>
    </citation>
    <scope>NUCLEOTIDE SEQUENCE [LARGE SCALE GENOMIC DNA]</scope>
    <source>
        <strain evidence="2 3">CAIM 594</strain>
    </source>
</reference>
<dbReference type="RefSeq" id="WP_125323023.1">
    <property type="nucleotide sequence ID" value="NZ_AP024889.1"/>
</dbReference>
<evidence type="ECO:0000256" key="1">
    <source>
        <dbReference type="SAM" id="Phobius"/>
    </source>
</evidence>
<dbReference type="OrthoDB" id="5298003at2"/>
<evidence type="ECO:0000313" key="3">
    <source>
        <dbReference type="Proteomes" id="UP000269041"/>
    </source>
</evidence>
<dbReference type="Proteomes" id="UP000269041">
    <property type="component" value="Unassembled WGS sequence"/>
</dbReference>
<protein>
    <submittedName>
        <fullName evidence="2">Cyd operon protein YbgE</fullName>
    </submittedName>
</protein>
<accession>A0A427TZH2</accession>
<keyword evidence="3" id="KW-1185">Reference proteome</keyword>
<dbReference type="NCBIfam" id="TIGR02112">
    <property type="entry name" value="cyd_oper_ybgE"/>
    <property type="match status" value="1"/>
</dbReference>
<gene>
    <name evidence="2" type="primary">ybgE</name>
    <name evidence="2" type="ORF">EJA03_17480</name>
</gene>
<keyword evidence="1" id="KW-0812">Transmembrane</keyword>
<dbReference type="Pfam" id="PF09600">
    <property type="entry name" value="Cyd_oper_YbgE"/>
    <property type="match status" value="1"/>
</dbReference>
<evidence type="ECO:0000313" key="2">
    <source>
        <dbReference type="EMBL" id="RSD29746.1"/>
    </source>
</evidence>
<proteinExistence type="predicted"/>
<organism evidence="2 3">
    <name type="scientific">Vibrio pectenicida</name>
    <dbReference type="NCBI Taxonomy" id="62763"/>
    <lineage>
        <taxon>Bacteria</taxon>
        <taxon>Pseudomonadati</taxon>
        <taxon>Pseudomonadota</taxon>
        <taxon>Gammaproteobacteria</taxon>
        <taxon>Vibrionales</taxon>
        <taxon>Vibrionaceae</taxon>
        <taxon>Vibrio</taxon>
    </lineage>
</organism>
<dbReference type="AlphaFoldDB" id="A0A427TZH2"/>
<keyword evidence="1" id="KW-0472">Membrane</keyword>